<gene>
    <name evidence="3" type="ORF">ACFO3S_01315</name>
</gene>
<comment type="caution">
    <text evidence="3">The sequence shown here is derived from an EMBL/GenBank/DDBJ whole genome shotgun (WGS) entry which is preliminary data.</text>
</comment>
<feature type="compositionally biased region" description="Polar residues" evidence="1">
    <location>
        <begin position="266"/>
        <end position="286"/>
    </location>
</feature>
<dbReference type="Proteomes" id="UP001596028">
    <property type="component" value="Unassembled WGS sequence"/>
</dbReference>
<protein>
    <submittedName>
        <fullName evidence="3">Uncharacterized protein</fullName>
    </submittedName>
</protein>
<dbReference type="RefSeq" id="WP_378091425.1">
    <property type="nucleotide sequence ID" value="NZ_JBHSEP010000001.1"/>
</dbReference>
<name>A0ABV9F5D2_9BACL</name>
<evidence type="ECO:0000313" key="4">
    <source>
        <dbReference type="Proteomes" id="UP001596028"/>
    </source>
</evidence>
<keyword evidence="4" id="KW-1185">Reference proteome</keyword>
<keyword evidence="2" id="KW-1133">Transmembrane helix</keyword>
<feature type="transmembrane region" description="Helical" evidence="2">
    <location>
        <begin position="41"/>
        <end position="64"/>
    </location>
</feature>
<feature type="transmembrane region" description="Helical" evidence="2">
    <location>
        <begin position="6"/>
        <end position="29"/>
    </location>
</feature>
<proteinExistence type="predicted"/>
<accession>A0ABV9F5D2</accession>
<reference evidence="4" key="1">
    <citation type="journal article" date="2019" name="Int. J. Syst. Evol. Microbiol.">
        <title>The Global Catalogue of Microorganisms (GCM) 10K type strain sequencing project: providing services to taxonomists for standard genome sequencing and annotation.</title>
        <authorList>
            <consortium name="The Broad Institute Genomics Platform"/>
            <consortium name="The Broad Institute Genome Sequencing Center for Infectious Disease"/>
            <person name="Wu L."/>
            <person name="Ma J."/>
        </authorList>
    </citation>
    <scope>NUCLEOTIDE SEQUENCE [LARGE SCALE GENOMIC DNA]</scope>
    <source>
        <strain evidence="4">CCUG 49571</strain>
    </source>
</reference>
<feature type="region of interest" description="Disordered" evidence="1">
    <location>
        <begin position="71"/>
        <end position="95"/>
    </location>
</feature>
<sequence length="556" mass="62405">MASELTLLLVTLMVAVLGVGLIGLIKPSLVLPKKMASRRSVLTIYPVILIVLLILTATTIILSVNASDIQLSDSKKPQPDTVKETPATEPVKGETKEVEEVVKKPTWDTSIVDIALGDNNVDYATSLISSGKYPNSDTMKDSIALNELFRNSEIKSLIGTEITFIGLPYTVDVNPKYKGIRSSIDFLIEGASRADNLDINVLSMKTDGLGVSTNNPYIATGYIVGSKNVSYENEFGGNEYSIPSVVVEDIHPYSYEEYEYGYKGNLQNDSYNSPQEVPGSNNSGKKTLSDIMYSDPKNRPKSQLEKSLNDAILEYYGKALDKALEERAPKTEAEIRLKAISNVAEGFMLQVDHMPFYDKLNEDDKKNFKTVQDTFQFFFDEVERYKKQYKEWKTVKLWDETTIDNLLAVLKDTKERHDKKIKEFYSPEIEKNIDRLKLDANGFTESMRLYKSSGEPFTSGELNPETALDFVDLVGTYLVNAHHKIVTDKDFNSTYQKSIAATEKAISKYLLDLKKVLAEVAKDPRWETWEGGNFDTVLSELNQSQKAFENAKTSKG</sequence>
<feature type="compositionally biased region" description="Basic and acidic residues" evidence="1">
    <location>
        <begin position="73"/>
        <end position="83"/>
    </location>
</feature>
<dbReference type="EMBL" id="JBHSEP010000001">
    <property type="protein sequence ID" value="MFC4596862.1"/>
    <property type="molecule type" value="Genomic_DNA"/>
</dbReference>
<keyword evidence="2" id="KW-0472">Membrane</keyword>
<evidence type="ECO:0000256" key="2">
    <source>
        <dbReference type="SAM" id="Phobius"/>
    </source>
</evidence>
<organism evidence="3 4">
    <name type="scientific">Cohnella hongkongensis</name>
    <dbReference type="NCBI Taxonomy" id="178337"/>
    <lineage>
        <taxon>Bacteria</taxon>
        <taxon>Bacillati</taxon>
        <taxon>Bacillota</taxon>
        <taxon>Bacilli</taxon>
        <taxon>Bacillales</taxon>
        <taxon>Paenibacillaceae</taxon>
        <taxon>Cohnella</taxon>
    </lineage>
</organism>
<evidence type="ECO:0000313" key="3">
    <source>
        <dbReference type="EMBL" id="MFC4596862.1"/>
    </source>
</evidence>
<evidence type="ECO:0000256" key="1">
    <source>
        <dbReference type="SAM" id="MobiDB-lite"/>
    </source>
</evidence>
<feature type="region of interest" description="Disordered" evidence="1">
    <location>
        <begin position="266"/>
        <end position="303"/>
    </location>
</feature>
<keyword evidence="2" id="KW-0812">Transmembrane</keyword>